<organism evidence="1 2">
    <name type="scientific">Gordonia jinhuaensis</name>
    <dbReference type="NCBI Taxonomy" id="1517702"/>
    <lineage>
        <taxon>Bacteria</taxon>
        <taxon>Bacillati</taxon>
        <taxon>Actinomycetota</taxon>
        <taxon>Actinomycetes</taxon>
        <taxon>Mycobacteriales</taxon>
        <taxon>Gordoniaceae</taxon>
        <taxon>Gordonia</taxon>
    </lineage>
</organism>
<dbReference type="EMBL" id="BMGC01000002">
    <property type="protein sequence ID" value="GGB18197.1"/>
    <property type="molecule type" value="Genomic_DNA"/>
</dbReference>
<evidence type="ECO:0000313" key="1">
    <source>
        <dbReference type="EMBL" id="GGB18197.1"/>
    </source>
</evidence>
<comment type="caution">
    <text evidence="1">The sequence shown here is derived from an EMBL/GenBank/DDBJ whole genome shotgun (WGS) entry which is preliminary data.</text>
</comment>
<dbReference type="Proteomes" id="UP000621454">
    <property type="component" value="Unassembled WGS sequence"/>
</dbReference>
<accession>A0A916WPT5</accession>
<reference evidence="1" key="2">
    <citation type="submission" date="2020-09" db="EMBL/GenBank/DDBJ databases">
        <authorList>
            <person name="Sun Q."/>
            <person name="Zhou Y."/>
        </authorList>
    </citation>
    <scope>NUCLEOTIDE SEQUENCE</scope>
    <source>
        <strain evidence="1">CGMCC 1.12827</strain>
    </source>
</reference>
<sequence>MTVTLNVSARVYPLTMTRDQLIATLWRLVEVVEATEQRWAALRGLTAGSPAHRQISGELNQLKAAFDGLGGPQLLPADAVDSMVLTAIVVAIEDERASTVRGAIRVLEDDERAARARVAERSRQRRARRADHEARMASDHAAWANAQRTRWAITDAVSDLGRRLRP</sequence>
<protein>
    <submittedName>
        <fullName evidence="1">Uncharacterized protein</fullName>
    </submittedName>
</protein>
<name>A0A916WPT5_9ACTN</name>
<dbReference type="AlphaFoldDB" id="A0A916WPT5"/>
<reference evidence="1" key="1">
    <citation type="journal article" date="2014" name="Int. J. Syst. Evol. Microbiol.">
        <title>Complete genome sequence of Corynebacterium casei LMG S-19264T (=DSM 44701T), isolated from a smear-ripened cheese.</title>
        <authorList>
            <consortium name="US DOE Joint Genome Institute (JGI-PGF)"/>
            <person name="Walter F."/>
            <person name="Albersmeier A."/>
            <person name="Kalinowski J."/>
            <person name="Ruckert C."/>
        </authorList>
    </citation>
    <scope>NUCLEOTIDE SEQUENCE</scope>
    <source>
        <strain evidence="1">CGMCC 1.12827</strain>
    </source>
</reference>
<keyword evidence="2" id="KW-1185">Reference proteome</keyword>
<gene>
    <name evidence="1" type="ORF">GCM10011489_02830</name>
</gene>
<evidence type="ECO:0000313" key="2">
    <source>
        <dbReference type="Proteomes" id="UP000621454"/>
    </source>
</evidence>
<proteinExistence type="predicted"/>